<dbReference type="PANTHER" id="PTHR14454:SF12">
    <property type="entry name" value="GRB2-ASSOCIATED AND REGULATOR OF MAPK PROTEIN 2-LIKE"/>
    <property type="match status" value="1"/>
</dbReference>
<feature type="region of interest" description="Disordered" evidence="2">
    <location>
        <begin position="384"/>
        <end position="417"/>
    </location>
</feature>
<feature type="domain" description="CABIT" evidence="3">
    <location>
        <begin position="47"/>
        <end position="305"/>
    </location>
</feature>
<feature type="compositionally biased region" description="Low complexity" evidence="2">
    <location>
        <begin position="400"/>
        <end position="412"/>
    </location>
</feature>
<dbReference type="InterPro" id="IPR025946">
    <property type="entry name" value="CABIT_dom"/>
</dbReference>
<organism evidence="4 5">
    <name type="scientific">Branchiostoma belcheri</name>
    <name type="common">Amphioxus</name>
    <dbReference type="NCBI Taxonomy" id="7741"/>
    <lineage>
        <taxon>Eukaryota</taxon>
        <taxon>Metazoa</taxon>
        <taxon>Chordata</taxon>
        <taxon>Cephalochordata</taxon>
        <taxon>Leptocardii</taxon>
        <taxon>Amphioxiformes</taxon>
        <taxon>Branchiostomatidae</taxon>
        <taxon>Branchiostoma</taxon>
    </lineage>
</organism>
<proteinExistence type="predicted"/>
<dbReference type="RefSeq" id="XP_019632665.1">
    <property type="nucleotide sequence ID" value="XM_019777106.1"/>
</dbReference>
<feature type="region of interest" description="Disordered" evidence="2">
    <location>
        <begin position="343"/>
        <end position="367"/>
    </location>
</feature>
<keyword evidence="4" id="KW-1185">Reference proteome</keyword>
<dbReference type="AlphaFoldDB" id="A0A6P4YTB4"/>
<feature type="region of interest" description="Disordered" evidence="2">
    <location>
        <begin position="520"/>
        <end position="616"/>
    </location>
</feature>
<dbReference type="OrthoDB" id="6077228at2759"/>
<reference evidence="5" key="1">
    <citation type="submission" date="2025-08" db="UniProtKB">
        <authorList>
            <consortium name="RefSeq"/>
        </authorList>
    </citation>
    <scope>IDENTIFICATION</scope>
    <source>
        <tissue evidence="5">Gonad</tissue>
    </source>
</reference>
<protein>
    <submittedName>
        <fullName evidence="5">Uncharacterized protein LOC109476220</fullName>
    </submittedName>
</protein>
<feature type="compositionally biased region" description="Polar residues" evidence="2">
    <location>
        <begin position="584"/>
        <end position="602"/>
    </location>
</feature>
<dbReference type="Proteomes" id="UP000515135">
    <property type="component" value="Unplaced"/>
</dbReference>
<dbReference type="InterPro" id="IPR052281">
    <property type="entry name" value="GAREM"/>
</dbReference>
<evidence type="ECO:0000256" key="1">
    <source>
        <dbReference type="ARBA" id="ARBA00022553"/>
    </source>
</evidence>
<evidence type="ECO:0000313" key="4">
    <source>
        <dbReference type="Proteomes" id="UP000515135"/>
    </source>
</evidence>
<name>A0A6P4YTB4_BRABE</name>
<dbReference type="PANTHER" id="PTHR14454">
    <property type="entry name" value="GRB2-ASSOCIATED AND REGULATOR OF MAPK PROTEIN FAMILY MEMBER"/>
    <property type="match status" value="1"/>
</dbReference>
<evidence type="ECO:0000313" key="5">
    <source>
        <dbReference type="RefSeq" id="XP_019632665.1"/>
    </source>
</evidence>
<sequence>MAGLDLQSDSLVSGLQWRWETDYNISQVLDNHALPLLALVRQPDPDIPLQQGDVLLLHSSYSSHKVLAQCMDRQGGRLVGPMFNIGYHYPGTFEVMYGEGRIFDSVQEILTAVEEDPSRVFKVLVEEDIVLSDKERVPKSVAHNLGMYSDRKHVCRKGDVLLPEGKAVRLAGPKGMGRLASFSSAKEWKRTLLRKKDRSKTEEKEEVYEYLVCSNQSGEILYLPAKHRSMFTSVRPTSNEHSQLQVKDILGNIKLPVDVKLLKGEIPKGNFQSTPFFRLLDAYKESVVLTSLVEGDKVKAVMELSTSALLQLCLADTSSREYAELLIRLHTLNNVLPRNSDADKTVSVAASTTPTGKSPPMEFAPVDTEDNASSAAYSTFKSDIYSSSQPRSPSSEDVHQSSYFDSQSASSQTKYSNARKSSIYQKLKLPSLIRKKSTKADVHSAAADDAVNVYKEAMEAIDSLQTVAGQETATKEAEEERAIEEVTLSFVGEKSPKTKSSSNPDFGWEKFEEDIALPKSAPSAGADMNVIPSPLPQTVTKPRRPAPPIPVAATEGLQNLDLKENVASTNPGVPTEEDSGWVSLRTSSGGQRNIVKTLTSRSAGPPPPIPARRAAP</sequence>
<keyword evidence="1" id="KW-0597">Phosphoprotein</keyword>
<accession>A0A6P4YTB4</accession>
<dbReference type="GeneID" id="109476220"/>
<gene>
    <name evidence="5" type="primary">LOC109476220</name>
</gene>
<evidence type="ECO:0000256" key="2">
    <source>
        <dbReference type="SAM" id="MobiDB-lite"/>
    </source>
</evidence>
<dbReference type="KEGG" id="bbel:109476220"/>
<dbReference type="Pfam" id="PF12736">
    <property type="entry name" value="CABIT"/>
    <property type="match status" value="1"/>
</dbReference>
<evidence type="ECO:0000259" key="3">
    <source>
        <dbReference type="Pfam" id="PF12736"/>
    </source>
</evidence>